<comment type="cofactor">
    <cofactor evidence="1">
        <name>FAD</name>
        <dbReference type="ChEBI" id="CHEBI:57692"/>
    </cofactor>
</comment>
<dbReference type="PANTHER" id="PTHR43884:SF20">
    <property type="entry name" value="ACYL-COA DEHYDROGENASE FADE28"/>
    <property type="match status" value="1"/>
</dbReference>
<evidence type="ECO:0000256" key="5">
    <source>
        <dbReference type="ARBA" id="ARBA00023002"/>
    </source>
</evidence>
<reference evidence="8 9" key="1">
    <citation type="submission" date="2013-01" db="EMBL/GenBank/DDBJ databases">
        <title>Whole genome shotgun sequence of Gordonia soli NBRC 108243.</title>
        <authorList>
            <person name="Isaki-Nakamura S."/>
            <person name="Hosoyama A."/>
            <person name="Tsuchikane K."/>
            <person name="Ando Y."/>
            <person name="Baba S."/>
            <person name="Ohji S."/>
            <person name="Hamada M."/>
            <person name="Tamura T."/>
            <person name="Yamazoe A."/>
            <person name="Yamazaki S."/>
            <person name="Fujita N."/>
        </authorList>
    </citation>
    <scope>NUCLEOTIDE SEQUENCE [LARGE SCALE GENOMIC DNA]</scope>
    <source>
        <strain evidence="8 9">NBRC 108243</strain>
    </source>
</reference>
<dbReference type="CDD" id="cd00567">
    <property type="entry name" value="ACAD"/>
    <property type="match status" value="1"/>
</dbReference>
<evidence type="ECO:0000313" key="9">
    <source>
        <dbReference type="Proteomes" id="UP000011666"/>
    </source>
</evidence>
<dbReference type="SUPFAM" id="SSF47203">
    <property type="entry name" value="Acyl-CoA dehydrogenase C-terminal domain-like"/>
    <property type="match status" value="1"/>
</dbReference>
<feature type="domain" description="Acyl-CoA dehydrogenase/oxidase C-terminal" evidence="6">
    <location>
        <begin position="228"/>
        <end position="348"/>
    </location>
</feature>
<sequence>MTAPTLISAEERDALRESVGDLLRKRSDPAAVRAAIGSTPRMDRELWSTLCNDIGIAALPIPDEHGGAGASFVESAVVLEQLGATLSPVPALSTALATATVLIADDAAATDRLLPAIASGEQIVTVAWADSSGWRRPGVRAEAGLLSGTAHFVTDAEAAGTILVLAAGTDGTTLHEVDTRADGVTVTPLPTVDPTRPLSRVDFDDTPATTIPAPDDLTDRLRTHAFALLSAEQVGGARRALELTVDHTTSRVQFGRTIGSFQALKHRMADMFAAVETSASISAAAVEAVVVGRSDASELAAAAHVHCSESFSRVTGDAIQLHGGIGITWEHDIQLYFKRAHGSSQFFGQPHEVVRSLSRTVLA</sequence>
<dbReference type="InterPro" id="IPR046373">
    <property type="entry name" value="Acyl-CoA_Oxase/DH_mid-dom_sf"/>
</dbReference>
<name>M0QIL1_9ACTN</name>
<dbReference type="Gene3D" id="2.40.110.10">
    <property type="entry name" value="Butyryl-CoA Dehydrogenase, subunit A, domain 2"/>
    <property type="match status" value="1"/>
</dbReference>
<dbReference type="InterPro" id="IPR036250">
    <property type="entry name" value="AcylCo_DH-like_C"/>
</dbReference>
<dbReference type="OrthoDB" id="8677713at2"/>
<keyword evidence="9" id="KW-1185">Reference proteome</keyword>
<evidence type="ECO:0000259" key="7">
    <source>
        <dbReference type="Pfam" id="PF02771"/>
    </source>
</evidence>
<dbReference type="GO" id="GO:0050660">
    <property type="term" value="F:flavin adenine dinucleotide binding"/>
    <property type="evidence" value="ECO:0007669"/>
    <property type="project" value="InterPro"/>
</dbReference>
<gene>
    <name evidence="8" type="ORF">GS4_15_01000</name>
</gene>
<protein>
    <submittedName>
        <fullName evidence="8">Putative acyl-CoA dehydrogenase</fullName>
    </submittedName>
</protein>
<evidence type="ECO:0000256" key="1">
    <source>
        <dbReference type="ARBA" id="ARBA00001974"/>
    </source>
</evidence>
<dbReference type="Proteomes" id="UP000011666">
    <property type="component" value="Unassembled WGS sequence"/>
</dbReference>
<evidence type="ECO:0000256" key="3">
    <source>
        <dbReference type="ARBA" id="ARBA00022630"/>
    </source>
</evidence>
<organism evidence="8 9">
    <name type="scientific">Gordonia soli NBRC 108243</name>
    <dbReference type="NCBI Taxonomy" id="1223545"/>
    <lineage>
        <taxon>Bacteria</taxon>
        <taxon>Bacillati</taxon>
        <taxon>Actinomycetota</taxon>
        <taxon>Actinomycetes</taxon>
        <taxon>Mycobacteriales</taxon>
        <taxon>Gordoniaceae</taxon>
        <taxon>Gordonia</taxon>
    </lineage>
</organism>
<comment type="caution">
    <text evidence="8">The sequence shown here is derived from an EMBL/GenBank/DDBJ whole genome shotgun (WGS) entry which is preliminary data.</text>
</comment>
<evidence type="ECO:0000256" key="4">
    <source>
        <dbReference type="ARBA" id="ARBA00022827"/>
    </source>
</evidence>
<dbReference type="Pfam" id="PF00441">
    <property type="entry name" value="Acyl-CoA_dh_1"/>
    <property type="match status" value="1"/>
</dbReference>
<dbReference type="InterPro" id="IPR037069">
    <property type="entry name" value="AcylCoA_DH/ox_N_sf"/>
</dbReference>
<dbReference type="GO" id="GO:0003995">
    <property type="term" value="F:acyl-CoA dehydrogenase activity"/>
    <property type="evidence" value="ECO:0007669"/>
    <property type="project" value="TreeGrafter"/>
</dbReference>
<accession>M0QIL1</accession>
<dbReference type="InterPro" id="IPR009100">
    <property type="entry name" value="AcylCoA_DH/oxidase_NM_dom_sf"/>
</dbReference>
<feature type="domain" description="Acyl-CoA dehydrogenase/oxidase N-terminal" evidence="7">
    <location>
        <begin position="10"/>
        <end position="121"/>
    </location>
</feature>
<dbReference type="AlphaFoldDB" id="M0QIL1"/>
<dbReference type="Gene3D" id="1.20.140.10">
    <property type="entry name" value="Butyryl-CoA Dehydrogenase, subunit A, domain 3"/>
    <property type="match status" value="1"/>
</dbReference>
<dbReference type="eggNOG" id="COG1960">
    <property type="taxonomic scope" value="Bacteria"/>
</dbReference>
<keyword evidence="5" id="KW-0560">Oxidoreductase</keyword>
<keyword evidence="4" id="KW-0274">FAD</keyword>
<dbReference type="Gene3D" id="1.10.540.10">
    <property type="entry name" value="Acyl-CoA dehydrogenase/oxidase, N-terminal domain"/>
    <property type="match status" value="1"/>
</dbReference>
<proteinExistence type="inferred from homology"/>
<dbReference type="PANTHER" id="PTHR43884">
    <property type="entry name" value="ACYL-COA DEHYDROGENASE"/>
    <property type="match status" value="1"/>
</dbReference>
<dbReference type="InterPro" id="IPR013786">
    <property type="entry name" value="AcylCoA_DH/ox_N"/>
</dbReference>
<dbReference type="RefSeq" id="WP_007620594.1">
    <property type="nucleotide sequence ID" value="NZ_BANX01000015.1"/>
</dbReference>
<dbReference type="InterPro" id="IPR009075">
    <property type="entry name" value="AcylCo_DH/oxidase_C"/>
</dbReference>
<evidence type="ECO:0000313" key="8">
    <source>
        <dbReference type="EMBL" id="GAC68450.1"/>
    </source>
</evidence>
<dbReference type="EMBL" id="BANX01000015">
    <property type="protein sequence ID" value="GAC68450.1"/>
    <property type="molecule type" value="Genomic_DNA"/>
</dbReference>
<evidence type="ECO:0000259" key="6">
    <source>
        <dbReference type="Pfam" id="PF00441"/>
    </source>
</evidence>
<keyword evidence="3" id="KW-0285">Flavoprotein</keyword>
<dbReference type="SUPFAM" id="SSF56645">
    <property type="entry name" value="Acyl-CoA dehydrogenase NM domain-like"/>
    <property type="match status" value="1"/>
</dbReference>
<dbReference type="STRING" id="1223545.GS4_15_01000"/>
<comment type="similarity">
    <text evidence="2">Belongs to the acyl-CoA dehydrogenase family.</text>
</comment>
<dbReference type="Pfam" id="PF02771">
    <property type="entry name" value="Acyl-CoA_dh_N"/>
    <property type="match status" value="1"/>
</dbReference>
<evidence type="ECO:0000256" key="2">
    <source>
        <dbReference type="ARBA" id="ARBA00009347"/>
    </source>
</evidence>